<dbReference type="STRING" id="48269.A0A183NB31"/>
<sequence>MMTFASVTSSLNKNPFIPILLDDRIYDLIMNTLINPQLRYYHGVTACRFLGLLLQYTEPDVSYLFILNVMNYSLMFRHVFFIWIVRKHLQFPSCLVFSSSILNWMVCFK</sequence>
<evidence type="ECO:0000313" key="2">
    <source>
        <dbReference type="Proteomes" id="UP000277204"/>
    </source>
</evidence>
<proteinExistence type="predicted"/>
<dbReference type="EMBL" id="UZAI01021415">
    <property type="protein sequence ID" value="VDP55440.1"/>
    <property type="molecule type" value="Genomic_DNA"/>
</dbReference>
<gene>
    <name evidence="1" type="ORF">SMRZ_LOCUS25506</name>
</gene>
<protein>
    <submittedName>
        <fullName evidence="1">Uncharacterized protein</fullName>
    </submittedName>
</protein>
<accession>A0A183NB31</accession>
<name>A0A183NB31_9TREM</name>
<evidence type="ECO:0000313" key="1">
    <source>
        <dbReference type="EMBL" id="VDP55440.1"/>
    </source>
</evidence>
<organism evidence="1 2">
    <name type="scientific">Schistosoma margrebowiei</name>
    <dbReference type="NCBI Taxonomy" id="48269"/>
    <lineage>
        <taxon>Eukaryota</taxon>
        <taxon>Metazoa</taxon>
        <taxon>Spiralia</taxon>
        <taxon>Lophotrochozoa</taxon>
        <taxon>Platyhelminthes</taxon>
        <taxon>Trematoda</taxon>
        <taxon>Digenea</taxon>
        <taxon>Strigeidida</taxon>
        <taxon>Schistosomatoidea</taxon>
        <taxon>Schistosomatidae</taxon>
        <taxon>Schistosoma</taxon>
    </lineage>
</organism>
<reference evidence="1 2" key="1">
    <citation type="submission" date="2018-11" db="EMBL/GenBank/DDBJ databases">
        <authorList>
            <consortium name="Pathogen Informatics"/>
        </authorList>
    </citation>
    <scope>NUCLEOTIDE SEQUENCE [LARGE SCALE GENOMIC DNA]</scope>
    <source>
        <strain evidence="1 2">Zambia</strain>
    </source>
</reference>
<dbReference type="Proteomes" id="UP000277204">
    <property type="component" value="Unassembled WGS sequence"/>
</dbReference>
<dbReference type="AlphaFoldDB" id="A0A183NB31"/>
<keyword evidence="2" id="KW-1185">Reference proteome</keyword>